<reference evidence="2 3" key="1">
    <citation type="journal article" date="2023" name="Plants (Basel)">
        <title>Bridging the Gap: Combining Genomics and Transcriptomics Approaches to Understand Stylosanthes scabra, an Orphan Legume from the Brazilian Caatinga.</title>
        <authorList>
            <person name="Ferreira-Neto J.R.C."/>
            <person name="da Silva M.D."/>
            <person name="Binneck E."/>
            <person name="de Melo N.F."/>
            <person name="da Silva R.H."/>
            <person name="de Melo A.L.T.M."/>
            <person name="Pandolfi V."/>
            <person name="Bustamante F.O."/>
            <person name="Brasileiro-Vidal A.C."/>
            <person name="Benko-Iseppon A.M."/>
        </authorList>
    </citation>
    <scope>NUCLEOTIDE SEQUENCE [LARGE SCALE GENOMIC DNA]</scope>
    <source>
        <tissue evidence="2">Leaves</tissue>
    </source>
</reference>
<comment type="caution">
    <text evidence="2">The sequence shown here is derived from an EMBL/GenBank/DDBJ whole genome shotgun (WGS) entry which is preliminary data.</text>
</comment>
<dbReference type="EMBL" id="JASCZI010241851">
    <property type="protein sequence ID" value="MED6207712.1"/>
    <property type="molecule type" value="Genomic_DNA"/>
</dbReference>
<dbReference type="Proteomes" id="UP001341840">
    <property type="component" value="Unassembled WGS sequence"/>
</dbReference>
<proteinExistence type="predicted"/>
<gene>
    <name evidence="2" type="ORF">PIB30_038178</name>
</gene>
<feature type="non-terminal residue" evidence="2">
    <location>
        <position position="1"/>
    </location>
</feature>
<name>A0ABU6YCS0_9FABA</name>
<dbReference type="InterPro" id="IPR036188">
    <property type="entry name" value="FAD/NAD-bd_sf"/>
</dbReference>
<dbReference type="SUPFAM" id="SSF51905">
    <property type="entry name" value="FAD/NAD(P)-binding domain"/>
    <property type="match status" value="1"/>
</dbReference>
<accession>A0ABU6YCS0</accession>
<sequence>ATILTSNASVHEPSSRFGPALRLRRRSWAESAAFEALQLNPGSAPVHLGDPVQWVNQPMVHLVNRSTAVNAGQTSPQPLSSLTPNLSFLHGVTHPPLLPHTHGLALTPCRPLHHHSLALSLTFPSASTSVAADISSRRRVHLLVPAVPNSCPDHPPTLSLRVPAAFAPSAVPPTSLRRGKAEKVVVVGGGYIGMEVATATVAWKLETTTVHSFSCPEIRRTLLKEWCQNIEGYLRPGRPRLIPYAISSAPFRGFDVTTSPSAYMPPPRH</sequence>
<evidence type="ECO:0000259" key="1">
    <source>
        <dbReference type="Pfam" id="PF00070"/>
    </source>
</evidence>
<evidence type="ECO:0000313" key="3">
    <source>
        <dbReference type="Proteomes" id="UP001341840"/>
    </source>
</evidence>
<dbReference type="Gene3D" id="3.50.50.60">
    <property type="entry name" value="FAD/NAD(P)-binding domain"/>
    <property type="match status" value="1"/>
</dbReference>
<protein>
    <recommendedName>
        <fullName evidence="1">Pyridine nucleotide-disulphide oxidoreductase N-terminal domain-containing protein</fullName>
    </recommendedName>
</protein>
<dbReference type="Pfam" id="PF00070">
    <property type="entry name" value="Pyr_redox"/>
    <property type="match status" value="1"/>
</dbReference>
<dbReference type="InterPro" id="IPR039648">
    <property type="entry name" value="DHPH_N"/>
</dbReference>
<organism evidence="2 3">
    <name type="scientific">Stylosanthes scabra</name>
    <dbReference type="NCBI Taxonomy" id="79078"/>
    <lineage>
        <taxon>Eukaryota</taxon>
        <taxon>Viridiplantae</taxon>
        <taxon>Streptophyta</taxon>
        <taxon>Embryophyta</taxon>
        <taxon>Tracheophyta</taxon>
        <taxon>Spermatophyta</taxon>
        <taxon>Magnoliopsida</taxon>
        <taxon>eudicotyledons</taxon>
        <taxon>Gunneridae</taxon>
        <taxon>Pentapetalae</taxon>
        <taxon>rosids</taxon>
        <taxon>fabids</taxon>
        <taxon>Fabales</taxon>
        <taxon>Fabaceae</taxon>
        <taxon>Papilionoideae</taxon>
        <taxon>50 kb inversion clade</taxon>
        <taxon>dalbergioids sensu lato</taxon>
        <taxon>Dalbergieae</taxon>
        <taxon>Pterocarpus clade</taxon>
        <taxon>Stylosanthes</taxon>
    </lineage>
</organism>
<feature type="domain" description="Pyridine nucleotide-disulphide oxidoreductase N-terminal" evidence="1">
    <location>
        <begin position="183"/>
        <end position="217"/>
    </location>
</feature>
<evidence type="ECO:0000313" key="2">
    <source>
        <dbReference type="EMBL" id="MED6207712.1"/>
    </source>
</evidence>
<keyword evidence="3" id="KW-1185">Reference proteome</keyword>